<dbReference type="Gene3D" id="1.10.10.10">
    <property type="entry name" value="Winged helix-like DNA-binding domain superfamily/Winged helix DNA-binding domain"/>
    <property type="match status" value="1"/>
</dbReference>
<dbReference type="RefSeq" id="WP_069727823.1">
    <property type="nucleotide sequence ID" value="NZ_JAGGJQ010000001.1"/>
</dbReference>
<feature type="domain" description="HTH luxR-type" evidence="5">
    <location>
        <begin position="122"/>
        <end position="181"/>
    </location>
</feature>
<dbReference type="Proteomes" id="UP001138672">
    <property type="component" value="Unassembled WGS sequence"/>
</dbReference>
<evidence type="ECO:0000313" key="6">
    <source>
        <dbReference type="EMBL" id="MBP1838170.1"/>
    </source>
</evidence>
<dbReference type="InterPro" id="IPR013325">
    <property type="entry name" value="RNA_pol_sigma_r2"/>
</dbReference>
<dbReference type="InterPro" id="IPR007627">
    <property type="entry name" value="RNA_pol_sigma70_r2"/>
</dbReference>
<dbReference type="NCBIfam" id="TIGR02985">
    <property type="entry name" value="Sig70_bacteroi1"/>
    <property type="match status" value="1"/>
</dbReference>
<dbReference type="SUPFAM" id="SSF88659">
    <property type="entry name" value="Sigma3 and sigma4 domains of RNA polymerase sigma factors"/>
    <property type="match status" value="1"/>
</dbReference>
<dbReference type="InterPro" id="IPR014284">
    <property type="entry name" value="RNA_pol_sigma-70_dom"/>
</dbReference>
<dbReference type="SUPFAM" id="SSF88946">
    <property type="entry name" value="Sigma2 domain of RNA polymerase sigma factors"/>
    <property type="match status" value="1"/>
</dbReference>
<organism evidence="6 8">
    <name type="scientific">Formosa algae</name>
    <dbReference type="NCBI Taxonomy" id="225843"/>
    <lineage>
        <taxon>Bacteria</taxon>
        <taxon>Pseudomonadati</taxon>
        <taxon>Bacteroidota</taxon>
        <taxon>Flavobacteriia</taxon>
        <taxon>Flavobacteriales</taxon>
        <taxon>Flavobacteriaceae</taxon>
        <taxon>Formosa</taxon>
    </lineage>
</organism>
<evidence type="ECO:0000313" key="9">
    <source>
        <dbReference type="Proteomes" id="UP001231587"/>
    </source>
</evidence>
<protein>
    <submittedName>
        <fullName evidence="6">RNA polymerase sigma-70 factor (ECF subfamily)</fullName>
    </submittedName>
</protein>
<dbReference type="SMART" id="SM00421">
    <property type="entry name" value="HTH_LUXR"/>
    <property type="match status" value="1"/>
</dbReference>
<dbReference type="Gene3D" id="1.10.1740.10">
    <property type="match status" value="1"/>
</dbReference>
<dbReference type="EMBL" id="JAGGJQ010000001">
    <property type="protein sequence ID" value="MBP1838170.1"/>
    <property type="molecule type" value="Genomic_DNA"/>
</dbReference>
<dbReference type="InterPro" id="IPR013324">
    <property type="entry name" value="RNA_pol_sigma_r3/r4-like"/>
</dbReference>
<keyword evidence="9" id="KW-1185">Reference proteome</keyword>
<gene>
    <name evidence="6" type="ORF">J2Z56_000066</name>
    <name evidence="7" type="ORF">J2Z57_000732</name>
</gene>
<keyword evidence="2" id="KW-0805">Transcription regulation</keyword>
<dbReference type="CDD" id="cd06171">
    <property type="entry name" value="Sigma70_r4"/>
    <property type="match status" value="1"/>
</dbReference>
<dbReference type="PANTHER" id="PTHR43133:SF46">
    <property type="entry name" value="RNA POLYMERASE SIGMA-70 FACTOR ECF SUBFAMILY"/>
    <property type="match status" value="1"/>
</dbReference>
<accession>A0A9X0YGN3</accession>
<dbReference type="EMBL" id="JAUSUU010000002">
    <property type="protein sequence ID" value="MDQ0334305.1"/>
    <property type="molecule type" value="Genomic_DNA"/>
</dbReference>
<comment type="similarity">
    <text evidence="1">Belongs to the sigma-70 factor family. ECF subfamily.</text>
</comment>
<name>A0A9X0YGN3_9FLAO</name>
<dbReference type="Pfam" id="PF04542">
    <property type="entry name" value="Sigma70_r2"/>
    <property type="match status" value="1"/>
</dbReference>
<sequence>MSSPENVYTLSLKSYKDVYDTLYVSLCIFAKSYVDNLDIAKDLVQDVFIKVWEEKIEFKNEIAVKSYLYTSVKNKSIDFLKSKRYKSTDNMSVKDIDALNKDSFYLKEVVIEEAASRIEEAINTLPNKCAQIIRLSIKDLTNTEIAQHLNISVNTVKAQKKIAYKRLRPLLKNYFVLIAFAFDSTH</sequence>
<dbReference type="AlphaFoldDB" id="A0A9X0YGN3"/>
<evidence type="ECO:0000256" key="2">
    <source>
        <dbReference type="ARBA" id="ARBA00023015"/>
    </source>
</evidence>
<dbReference type="PANTHER" id="PTHR43133">
    <property type="entry name" value="RNA POLYMERASE ECF-TYPE SIGMA FACTO"/>
    <property type="match status" value="1"/>
</dbReference>
<dbReference type="GO" id="GO:0006352">
    <property type="term" value="P:DNA-templated transcription initiation"/>
    <property type="evidence" value="ECO:0007669"/>
    <property type="project" value="InterPro"/>
</dbReference>
<dbReference type="OrthoDB" id="9772248at2"/>
<evidence type="ECO:0000256" key="3">
    <source>
        <dbReference type="ARBA" id="ARBA00023082"/>
    </source>
</evidence>
<dbReference type="Pfam" id="PF08281">
    <property type="entry name" value="Sigma70_r4_2"/>
    <property type="match status" value="1"/>
</dbReference>
<evidence type="ECO:0000259" key="5">
    <source>
        <dbReference type="SMART" id="SM00421"/>
    </source>
</evidence>
<proteinExistence type="inferred from homology"/>
<dbReference type="InterPro" id="IPR000792">
    <property type="entry name" value="Tscrpt_reg_LuxR_C"/>
</dbReference>
<keyword evidence="4" id="KW-0804">Transcription</keyword>
<evidence type="ECO:0000256" key="1">
    <source>
        <dbReference type="ARBA" id="ARBA00010641"/>
    </source>
</evidence>
<dbReference type="Proteomes" id="UP001231587">
    <property type="component" value="Unassembled WGS sequence"/>
</dbReference>
<evidence type="ECO:0000313" key="7">
    <source>
        <dbReference type="EMBL" id="MDQ0334305.1"/>
    </source>
</evidence>
<evidence type="ECO:0000313" key="8">
    <source>
        <dbReference type="Proteomes" id="UP001138672"/>
    </source>
</evidence>
<dbReference type="NCBIfam" id="TIGR02937">
    <property type="entry name" value="sigma70-ECF"/>
    <property type="match status" value="1"/>
</dbReference>
<dbReference type="InterPro" id="IPR013249">
    <property type="entry name" value="RNA_pol_sigma70_r4_t2"/>
</dbReference>
<dbReference type="InterPro" id="IPR039425">
    <property type="entry name" value="RNA_pol_sigma-70-like"/>
</dbReference>
<dbReference type="InterPro" id="IPR036388">
    <property type="entry name" value="WH-like_DNA-bd_sf"/>
</dbReference>
<keyword evidence="3" id="KW-0731">Sigma factor</keyword>
<reference evidence="6" key="1">
    <citation type="submission" date="2021-03" db="EMBL/GenBank/DDBJ databases">
        <title>Genomic Encyclopedia of Type Strains, Phase IV (KMG-IV): sequencing the most valuable type-strain genomes for metagenomic binning, comparative biology and taxonomic classification.</title>
        <authorList>
            <person name="Goeker M."/>
        </authorList>
    </citation>
    <scope>NUCLEOTIDE SEQUENCE</scope>
    <source>
        <strain evidence="6">DSM 15523</strain>
        <strain evidence="7 9">DSM 16476</strain>
    </source>
</reference>
<dbReference type="GO" id="GO:0003677">
    <property type="term" value="F:DNA binding"/>
    <property type="evidence" value="ECO:0007669"/>
    <property type="project" value="InterPro"/>
</dbReference>
<comment type="caution">
    <text evidence="6">The sequence shown here is derived from an EMBL/GenBank/DDBJ whole genome shotgun (WGS) entry which is preliminary data.</text>
</comment>
<dbReference type="GO" id="GO:0016987">
    <property type="term" value="F:sigma factor activity"/>
    <property type="evidence" value="ECO:0007669"/>
    <property type="project" value="UniProtKB-KW"/>
</dbReference>
<dbReference type="InterPro" id="IPR014327">
    <property type="entry name" value="RNA_pol_sigma70_bacteroid"/>
</dbReference>
<evidence type="ECO:0000256" key="4">
    <source>
        <dbReference type="ARBA" id="ARBA00023163"/>
    </source>
</evidence>